<dbReference type="PANTHER" id="PTHR10589:SF28">
    <property type="entry name" value="UBIQUITIN CARBOXYL-TERMINAL HYDROLASE BAP1"/>
    <property type="match status" value="1"/>
</dbReference>
<feature type="region of interest" description="Disordered" evidence="13">
    <location>
        <begin position="146"/>
        <end position="168"/>
    </location>
</feature>
<evidence type="ECO:0000256" key="13">
    <source>
        <dbReference type="SAM" id="MobiDB-lite"/>
    </source>
</evidence>
<evidence type="ECO:0000256" key="10">
    <source>
        <dbReference type="ARBA" id="ARBA00046227"/>
    </source>
</evidence>
<dbReference type="GO" id="GO:0006325">
    <property type="term" value="P:chromatin organization"/>
    <property type="evidence" value="ECO:0007669"/>
    <property type="project" value="UniProtKB-KW"/>
</dbReference>
<evidence type="ECO:0000256" key="11">
    <source>
        <dbReference type="ARBA" id="ARBA00049710"/>
    </source>
</evidence>
<sequence>MPADLKNLTEGWLELESDPGLFTLLLEDFGVEGVQVEEIYDLQKPIEGSVYGFIFLFRWIEERRSRRKIIDDTDSFVRDEDVVNNIFFAQQMVPNSCATHALVSVLLNCPNLGLGTTLSRLKQHTVGMNPENKGWAIGNTPELAKAHNSHATPAAAKPRPSENKTPGFPTGRFTGEAFHFVSYVPINGRLFELDGLKPFPIDHGPWDEKEDWTEQFRRVITERLGIATGGEPYHDIRFNLMAVVPDKIVFLIRRVKLLKTNRHVVLESLQNIIEVAKTQQSLKASSSLCDDSLSLSSDYANLSSKDIKQLVSDMTNSSSDYLKELGGPCEEPNSCEPDAEAEDQWRIKYPNIYENRKFAPRDLLDLLKNLDTEISQFESFLIDEIEKRKKYKIDGSRRTHDYSDFICTFLSMLAEQGKLGELVEQHLMLQKHQGNSVGRPGRSSASNTDSGGPKKRGPKPMAGRHKKRK</sequence>
<feature type="compositionally biased region" description="Basic residues" evidence="13">
    <location>
        <begin position="453"/>
        <end position="469"/>
    </location>
</feature>
<dbReference type="Proteomes" id="UP000708208">
    <property type="component" value="Unassembled WGS sequence"/>
</dbReference>
<organism evidence="15 16">
    <name type="scientific">Allacma fusca</name>
    <dbReference type="NCBI Taxonomy" id="39272"/>
    <lineage>
        <taxon>Eukaryota</taxon>
        <taxon>Metazoa</taxon>
        <taxon>Ecdysozoa</taxon>
        <taxon>Arthropoda</taxon>
        <taxon>Hexapoda</taxon>
        <taxon>Collembola</taxon>
        <taxon>Symphypleona</taxon>
        <taxon>Sminthuridae</taxon>
        <taxon>Allacma</taxon>
    </lineage>
</organism>
<reference evidence="15" key="1">
    <citation type="submission" date="2021-06" db="EMBL/GenBank/DDBJ databases">
        <authorList>
            <person name="Hodson N. C."/>
            <person name="Mongue J. A."/>
            <person name="Jaron S. K."/>
        </authorList>
    </citation>
    <scope>NUCLEOTIDE SEQUENCE</scope>
</reference>
<dbReference type="Pfam" id="PF18031">
    <property type="entry name" value="UCH_C"/>
    <property type="match status" value="1"/>
</dbReference>
<keyword evidence="5 12" id="KW-0833">Ubl conjugation pathway</keyword>
<evidence type="ECO:0000256" key="6">
    <source>
        <dbReference type="ARBA" id="ARBA00022801"/>
    </source>
</evidence>
<feature type="site" description="Transition state stabilizer" evidence="12">
    <location>
        <position position="91"/>
    </location>
</feature>
<dbReference type="OrthoDB" id="1924260at2759"/>
<comment type="catalytic activity">
    <reaction evidence="1 12">
        <text>Thiol-dependent hydrolysis of ester, thioester, amide, peptide and isopeptide bonds formed by the C-terminal Gly of ubiquitin (a 76-residue protein attached to proteins as an intracellular targeting signal).</text>
        <dbReference type="EC" id="3.4.19.12"/>
    </reaction>
</comment>
<evidence type="ECO:0000256" key="2">
    <source>
        <dbReference type="ARBA" id="ARBA00004123"/>
    </source>
</evidence>
<gene>
    <name evidence="15" type="ORF">AFUS01_LOCUS32038</name>
</gene>
<evidence type="ECO:0000256" key="1">
    <source>
        <dbReference type="ARBA" id="ARBA00000707"/>
    </source>
</evidence>
<feature type="active site" description="Proton donor" evidence="12">
    <location>
        <position position="179"/>
    </location>
</feature>
<dbReference type="EMBL" id="CAJVCH010519026">
    <property type="protein sequence ID" value="CAG7821720.1"/>
    <property type="molecule type" value="Genomic_DNA"/>
</dbReference>
<dbReference type="EC" id="3.4.19.12" evidence="12"/>
<evidence type="ECO:0000256" key="4">
    <source>
        <dbReference type="ARBA" id="ARBA00022670"/>
    </source>
</evidence>
<dbReference type="AlphaFoldDB" id="A0A8J2KVW0"/>
<dbReference type="GO" id="GO:0016579">
    <property type="term" value="P:protein deubiquitination"/>
    <property type="evidence" value="ECO:0007669"/>
    <property type="project" value="TreeGrafter"/>
</dbReference>
<evidence type="ECO:0000256" key="12">
    <source>
        <dbReference type="PROSITE-ProRule" id="PRU01393"/>
    </source>
</evidence>
<feature type="site" description="Important for enzyme activity" evidence="12">
    <location>
        <position position="194"/>
    </location>
</feature>
<evidence type="ECO:0000256" key="8">
    <source>
        <dbReference type="ARBA" id="ARBA00022853"/>
    </source>
</evidence>
<dbReference type="PROSITE" id="PS52049">
    <property type="entry name" value="ULD"/>
    <property type="match status" value="1"/>
</dbReference>
<dbReference type="CDD" id="cd09617">
    <property type="entry name" value="Peptidase_C12_UCH37_BAP1"/>
    <property type="match status" value="1"/>
</dbReference>
<feature type="active site" description="Nucleophile" evidence="12">
    <location>
        <position position="97"/>
    </location>
</feature>
<evidence type="ECO:0000256" key="3">
    <source>
        <dbReference type="ARBA" id="ARBA00007182"/>
    </source>
</evidence>
<comment type="caution">
    <text evidence="15">The sequence shown here is derived from an EMBL/GenBank/DDBJ whole genome shotgun (WGS) entry which is preliminary data.</text>
</comment>
<evidence type="ECO:0000313" key="16">
    <source>
        <dbReference type="Proteomes" id="UP000708208"/>
    </source>
</evidence>
<keyword evidence="16" id="KW-1185">Reference proteome</keyword>
<comment type="subcellular location">
    <subcellularLocation>
        <location evidence="2">Nucleus</location>
    </subcellularLocation>
</comment>
<comment type="similarity">
    <text evidence="3">Belongs to the peptidase C12 family. BAP1 subfamily.</text>
</comment>
<keyword evidence="6 12" id="KW-0378">Hydrolase</keyword>
<evidence type="ECO:0000259" key="14">
    <source>
        <dbReference type="PROSITE" id="PS52048"/>
    </source>
</evidence>
<evidence type="ECO:0000313" key="15">
    <source>
        <dbReference type="EMBL" id="CAG7821720.1"/>
    </source>
</evidence>
<evidence type="ECO:0000256" key="9">
    <source>
        <dbReference type="ARBA" id="ARBA00023242"/>
    </source>
</evidence>
<keyword evidence="4 12" id="KW-0645">Protease</keyword>
<protein>
    <recommendedName>
        <fullName evidence="12">ubiquitinyl hydrolase 1</fullName>
        <ecNumber evidence="12">3.4.19.12</ecNumber>
    </recommendedName>
</protein>
<feature type="domain" description="UCH catalytic" evidence="14">
    <location>
        <begin position="11"/>
        <end position="245"/>
    </location>
</feature>
<keyword evidence="8" id="KW-0156">Chromatin regulator</keyword>
<evidence type="ECO:0000256" key="5">
    <source>
        <dbReference type="ARBA" id="ARBA00022786"/>
    </source>
</evidence>
<dbReference type="GO" id="GO:0005737">
    <property type="term" value="C:cytoplasm"/>
    <property type="evidence" value="ECO:0007669"/>
    <property type="project" value="TreeGrafter"/>
</dbReference>
<dbReference type="GO" id="GO:0005634">
    <property type="term" value="C:nucleus"/>
    <property type="evidence" value="ECO:0007669"/>
    <property type="project" value="UniProtKB-SubCell"/>
</dbReference>
<dbReference type="InterPro" id="IPR041507">
    <property type="entry name" value="UCH_C"/>
</dbReference>
<accession>A0A8J2KVW0</accession>
<dbReference type="Pfam" id="PF01088">
    <property type="entry name" value="Peptidase_C12"/>
    <property type="match status" value="1"/>
</dbReference>
<dbReference type="GO" id="GO:0006511">
    <property type="term" value="P:ubiquitin-dependent protein catabolic process"/>
    <property type="evidence" value="ECO:0007669"/>
    <property type="project" value="UniProtKB-UniRule"/>
</dbReference>
<feature type="region of interest" description="Disordered" evidence="13">
    <location>
        <begin position="432"/>
        <end position="469"/>
    </location>
</feature>
<dbReference type="PROSITE" id="PS52048">
    <property type="entry name" value="UCH_DOMAIN"/>
    <property type="match status" value="1"/>
</dbReference>
<keyword evidence="7 12" id="KW-0788">Thiol protease</keyword>
<evidence type="ECO:0000256" key="7">
    <source>
        <dbReference type="ARBA" id="ARBA00022807"/>
    </source>
</evidence>
<dbReference type="FunFam" id="3.40.532.10:FF:000002">
    <property type="entry name" value="Ubiquitin carboxyl-terminal hydrolase"/>
    <property type="match status" value="1"/>
</dbReference>
<keyword evidence="9" id="KW-0539">Nucleus</keyword>
<dbReference type="PANTHER" id="PTHR10589">
    <property type="entry name" value="UBIQUITIN CARBOXYL-TERMINAL HYDROLASE"/>
    <property type="match status" value="1"/>
</dbReference>
<name>A0A8J2KVW0_9HEXA</name>
<proteinExistence type="inferred from homology"/>
<dbReference type="InterPro" id="IPR001578">
    <property type="entry name" value="Peptidase_C12_UCH"/>
</dbReference>
<dbReference type="GO" id="GO:0004843">
    <property type="term" value="F:cysteine-type deubiquitinase activity"/>
    <property type="evidence" value="ECO:0007669"/>
    <property type="project" value="UniProtKB-UniRule"/>
</dbReference>
<comment type="subunit">
    <text evidence="11">Catalytic component of the polycomb repressive deubiquitinase (PR-DUB) complex, at least composed of caly/calypso, Asx and sba (MBD5/6 homolog). The PR-DUB complex associates with nucleosomes to mediate deubiquitination of histone H2AK118ub1 substrates; the association requires the positively charged C-terminal tail of caly, probably due to direct binding of DNA. Interacts (via ULD domain) with Asx (via DEUBAD domain); the interaction produces a stable heterodimer with a composite binding site for ubiquitin. Homodimerizes (via coiled-coil hinge-region between the UCH and ULD domains) to mediate assembly of 2 copies of the caly-Asx heterodimer into a bisymmetric tetramer; dimerization enhances PR-DUB association with nucleosomes.</text>
</comment>
<comment type="function">
    <text evidence="10">Catalytic component of the polycomb repressive deubiquitinase (PR-DUB) complex, a complex that specifically mediates deubiquitination of histone H2A monoubiquitinated at 'Lys-119' (H2AK118ub1). Mediates bisymmetric organization of the PR-DUB complex and is involved in association with nucleosomes to mediate deubiquitination. Does not deubiquitinate monoubiquitinated histone H2B. Required to maintain the transcriptionally repressive state of homeotic genes throughout development. The PR-DUB complex has weak or no activity toward 'Lys-48'- and 'Lys-63'-linked polyubiquitin chains. Polycomb group (PcG) protein.</text>
</comment>